<evidence type="ECO:0000256" key="6">
    <source>
        <dbReference type="SAM" id="Phobius"/>
    </source>
</evidence>
<evidence type="ECO:0000256" key="2">
    <source>
        <dbReference type="ARBA" id="ARBA00022475"/>
    </source>
</evidence>
<dbReference type="RefSeq" id="WP_203981506.1">
    <property type="nucleotide sequence ID" value="NZ_BAAAQJ010000023.1"/>
</dbReference>
<dbReference type="AlphaFoldDB" id="A0A8J3PMM1"/>
<dbReference type="EMBL" id="BONU01000035">
    <property type="protein sequence ID" value="GIG75691.1"/>
    <property type="molecule type" value="Genomic_DNA"/>
</dbReference>
<dbReference type="PANTHER" id="PTHR32196">
    <property type="entry name" value="ABC TRANSPORTER PERMEASE PROTEIN YPHD-RELATED-RELATED"/>
    <property type="match status" value="1"/>
</dbReference>
<feature type="transmembrane region" description="Helical" evidence="6">
    <location>
        <begin position="151"/>
        <end position="170"/>
    </location>
</feature>
<accession>A0A8J3PMM1</accession>
<evidence type="ECO:0000256" key="3">
    <source>
        <dbReference type="ARBA" id="ARBA00022692"/>
    </source>
</evidence>
<evidence type="ECO:0000256" key="4">
    <source>
        <dbReference type="ARBA" id="ARBA00022989"/>
    </source>
</evidence>
<dbReference type="InterPro" id="IPR001851">
    <property type="entry name" value="ABC_transp_permease"/>
</dbReference>
<feature type="transmembrane region" description="Helical" evidence="6">
    <location>
        <begin position="239"/>
        <end position="257"/>
    </location>
</feature>
<comment type="subcellular location">
    <subcellularLocation>
        <location evidence="1">Cell membrane</location>
        <topology evidence="1">Multi-pass membrane protein</topology>
    </subcellularLocation>
</comment>
<feature type="transmembrane region" description="Helical" evidence="6">
    <location>
        <begin position="294"/>
        <end position="313"/>
    </location>
</feature>
<evidence type="ECO:0000313" key="7">
    <source>
        <dbReference type="EMBL" id="GIG75691.1"/>
    </source>
</evidence>
<feature type="transmembrane region" description="Helical" evidence="6">
    <location>
        <begin position="182"/>
        <end position="207"/>
    </location>
</feature>
<proteinExistence type="predicted"/>
<feature type="transmembrane region" description="Helical" evidence="6">
    <location>
        <begin position="119"/>
        <end position="139"/>
    </location>
</feature>
<keyword evidence="2" id="KW-1003">Cell membrane</keyword>
<comment type="caution">
    <text evidence="7">The sequence shown here is derived from an EMBL/GenBank/DDBJ whole genome shotgun (WGS) entry which is preliminary data.</text>
</comment>
<sequence>MSTTAQVDRQVVEAPKRGLARFNIQLENIASAIVLVGLVIVMSIVSPAFLSFSNFLDIARVVAITGIIAAGMTLVIITGGIDLSVGSTVGLSGAVTASLVANSASNSAFVTDFKLPVPLAVLVGLAVGALIGFINGLIITKTKIEPFMATLGSMIFIKGLLFLFTGGYPITFKPMPRDFAFIGQGALLGIPTPVWAFAIVVAALWWVSRRMTVGRAIYAIGGNPEAARLSGLKVDRTKIFVYTLLGFLAALAGIVLTSRLASATTVNGAGFELIAISGVVIGGTSLVGGRGSVVSSLIGVFTVGVIKNALDLFGASTQVQYVVTGLVLLAAISLDGLARRRRRS</sequence>
<dbReference type="GO" id="GO:0005886">
    <property type="term" value="C:plasma membrane"/>
    <property type="evidence" value="ECO:0007669"/>
    <property type="project" value="UniProtKB-SubCell"/>
</dbReference>
<keyword evidence="8" id="KW-1185">Reference proteome</keyword>
<dbReference type="GO" id="GO:0022857">
    <property type="term" value="F:transmembrane transporter activity"/>
    <property type="evidence" value="ECO:0007669"/>
    <property type="project" value="InterPro"/>
</dbReference>
<gene>
    <name evidence="7" type="ORF">Pfl04_40950</name>
</gene>
<dbReference type="Proteomes" id="UP000653674">
    <property type="component" value="Unassembled WGS sequence"/>
</dbReference>
<dbReference type="Pfam" id="PF02653">
    <property type="entry name" value="BPD_transp_2"/>
    <property type="match status" value="1"/>
</dbReference>
<keyword evidence="4 6" id="KW-1133">Transmembrane helix</keyword>
<reference evidence="7" key="1">
    <citation type="submission" date="2021-01" db="EMBL/GenBank/DDBJ databases">
        <title>Whole genome shotgun sequence of Planosporangium flavigriseum NBRC 105377.</title>
        <authorList>
            <person name="Komaki H."/>
            <person name="Tamura T."/>
        </authorList>
    </citation>
    <scope>NUCLEOTIDE SEQUENCE</scope>
    <source>
        <strain evidence="7">NBRC 105377</strain>
    </source>
</reference>
<feature type="transmembrane region" description="Helical" evidence="6">
    <location>
        <begin position="29"/>
        <end position="49"/>
    </location>
</feature>
<protein>
    <submittedName>
        <fullName evidence="7">Ribose ABC transporter</fullName>
    </submittedName>
</protein>
<feature type="transmembrane region" description="Helical" evidence="6">
    <location>
        <begin position="61"/>
        <end position="81"/>
    </location>
</feature>
<feature type="transmembrane region" description="Helical" evidence="6">
    <location>
        <begin position="269"/>
        <end position="287"/>
    </location>
</feature>
<evidence type="ECO:0000313" key="8">
    <source>
        <dbReference type="Proteomes" id="UP000653674"/>
    </source>
</evidence>
<dbReference type="CDD" id="cd06579">
    <property type="entry name" value="TM_PBP1_transp_AraH_like"/>
    <property type="match status" value="1"/>
</dbReference>
<evidence type="ECO:0000256" key="5">
    <source>
        <dbReference type="ARBA" id="ARBA00023136"/>
    </source>
</evidence>
<keyword evidence="5 6" id="KW-0472">Membrane</keyword>
<keyword evidence="3 6" id="KW-0812">Transmembrane</keyword>
<name>A0A8J3PMM1_9ACTN</name>
<feature type="transmembrane region" description="Helical" evidence="6">
    <location>
        <begin position="319"/>
        <end position="338"/>
    </location>
</feature>
<evidence type="ECO:0000256" key="1">
    <source>
        <dbReference type="ARBA" id="ARBA00004651"/>
    </source>
</evidence>
<organism evidence="7 8">
    <name type="scientific">Planosporangium flavigriseum</name>
    <dbReference type="NCBI Taxonomy" id="373681"/>
    <lineage>
        <taxon>Bacteria</taxon>
        <taxon>Bacillati</taxon>
        <taxon>Actinomycetota</taxon>
        <taxon>Actinomycetes</taxon>
        <taxon>Micromonosporales</taxon>
        <taxon>Micromonosporaceae</taxon>
        <taxon>Planosporangium</taxon>
    </lineage>
</organism>